<evidence type="ECO:0000256" key="1">
    <source>
        <dbReference type="ARBA" id="ARBA00004711"/>
    </source>
</evidence>
<dbReference type="FunCoup" id="A0A0F7IFX5">
    <property type="interactions" value="4"/>
</dbReference>
<dbReference type="KEGG" id="gah:GAH_00191"/>
<keyword evidence="13" id="KW-1185">Reference proteome</keyword>
<dbReference type="Pfam" id="PF22521">
    <property type="entry name" value="HypF_C_2"/>
    <property type="match status" value="1"/>
</dbReference>
<dbReference type="Gene3D" id="3.30.420.40">
    <property type="match status" value="1"/>
</dbReference>
<dbReference type="AlphaFoldDB" id="A0A0F7IFX5"/>
<dbReference type="GO" id="GO:0008270">
    <property type="term" value="F:zinc ion binding"/>
    <property type="evidence" value="ECO:0007669"/>
    <property type="project" value="UniProtKB-KW"/>
</dbReference>
<feature type="active site" evidence="9">
    <location>
        <position position="18"/>
    </location>
</feature>
<dbReference type="GO" id="GO:0016743">
    <property type="term" value="F:carboxyl- or carbamoyltransferase activity"/>
    <property type="evidence" value="ECO:0007669"/>
    <property type="project" value="UniProtKB-UniRule"/>
</dbReference>
<dbReference type="GO" id="GO:0003725">
    <property type="term" value="F:double-stranded RNA binding"/>
    <property type="evidence" value="ECO:0007669"/>
    <property type="project" value="InterPro"/>
</dbReference>
<dbReference type="Pfam" id="PF01300">
    <property type="entry name" value="Sua5_yciO_yrdC"/>
    <property type="match status" value="1"/>
</dbReference>
<evidence type="ECO:0000256" key="2">
    <source>
        <dbReference type="ARBA" id="ARBA00008097"/>
    </source>
</evidence>
<dbReference type="UniPathway" id="UPA00335"/>
<dbReference type="InterPro" id="IPR041440">
    <property type="entry name" value="HypF_C"/>
</dbReference>
<dbReference type="Pfam" id="PF07503">
    <property type="entry name" value="zf-HYPF"/>
    <property type="match status" value="2"/>
</dbReference>
<evidence type="ECO:0000256" key="6">
    <source>
        <dbReference type="ARBA" id="ARBA00022833"/>
    </source>
</evidence>
<evidence type="ECO:0000256" key="7">
    <source>
        <dbReference type="ARBA" id="ARBA00048220"/>
    </source>
</evidence>
<dbReference type="InParanoid" id="A0A0F7IFX5"/>
<evidence type="ECO:0000313" key="13">
    <source>
        <dbReference type="Proteomes" id="UP000034723"/>
    </source>
</evidence>
<dbReference type="InterPro" id="IPR017968">
    <property type="entry name" value="Acylphosphatase_CS"/>
</dbReference>
<dbReference type="InterPro" id="IPR004421">
    <property type="entry name" value="Carbamoyltransferase_HypF"/>
</dbReference>
<keyword evidence="3" id="KW-0436">Ligase</keyword>
<evidence type="ECO:0000259" key="10">
    <source>
        <dbReference type="PROSITE" id="PS51160"/>
    </source>
</evidence>
<dbReference type="NCBIfam" id="TIGR00143">
    <property type="entry name" value="hypF"/>
    <property type="match status" value="1"/>
</dbReference>
<dbReference type="PROSITE" id="PS51160">
    <property type="entry name" value="ACYLPHOSPHATASE_3"/>
    <property type="match status" value="1"/>
</dbReference>
<dbReference type="Gene3D" id="3.90.870.50">
    <property type="match status" value="1"/>
</dbReference>
<dbReference type="Pfam" id="PF17788">
    <property type="entry name" value="HypF_C"/>
    <property type="match status" value="1"/>
</dbReference>
<dbReference type="PATRIC" id="fig|113653.22.peg.188"/>
<dbReference type="InterPro" id="IPR051060">
    <property type="entry name" value="Carbamoyltrans_HypF-like"/>
</dbReference>
<dbReference type="InterPro" id="IPR006070">
    <property type="entry name" value="Sua5-like_dom"/>
</dbReference>
<evidence type="ECO:0000256" key="3">
    <source>
        <dbReference type="ARBA" id="ARBA00022598"/>
    </source>
</evidence>
<dbReference type="SUPFAM" id="SSF54975">
    <property type="entry name" value="Acylphosphatase/BLUF domain-like"/>
    <property type="match status" value="1"/>
</dbReference>
<dbReference type="HOGENOM" id="CLU_009164_0_0_2"/>
<protein>
    <recommendedName>
        <fullName evidence="8">Carbamoyltransferase</fullName>
        <ecNumber evidence="8">6.2.-.-</ecNumber>
    </recommendedName>
</protein>
<feature type="domain" description="Acylphosphatase-like" evidence="10">
    <location>
        <begin position="3"/>
        <end position="88"/>
    </location>
</feature>
<dbReference type="GO" id="GO:0003998">
    <property type="term" value="F:acylphosphatase activity"/>
    <property type="evidence" value="ECO:0007669"/>
    <property type="project" value="UniProtKB-EC"/>
</dbReference>
<comment type="catalytic activity">
    <reaction evidence="7">
        <text>C-terminal L-cysteinyl-[HypE protein] + carbamoyl phosphate + ATP + H2O = C-terminal S-carboxamide-L-cysteinyl-[HypE protein] + AMP + phosphate + diphosphate + H(+)</text>
        <dbReference type="Rhea" id="RHEA:55636"/>
        <dbReference type="Rhea" id="RHEA-COMP:14247"/>
        <dbReference type="Rhea" id="RHEA-COMP:14392"/>
        <dbReference type="ChEBI" id="CHEBI:15377"/>
        <dbReference type="ChEBI" id="CHEBI:15378"/>
        <dbReference type="ChEBI" id="CHEBI:30616"/>
        <dbReference type="ChEBI" id="CHEBI:33019"/>
        <dbReference type="ChEBI" id="CHEBI:43474"/>
        <dbReference type="ChEBI" id="CHEBI:58228"/>
        <dbReference type="ChEBI" id="CHEBI:76913"/>
        <dbReference type="ChEBI" id="CHEBI:139126"/>
        <dbReference type="ChEBI" id="CHEBI:456215"/>
    </reaction>
</comment>
<evidence type="ECO:0000256" key="8">
    <source>
        <dbReference type="PIRNR" id="PIRNR006256"/>
    </source>
</evidence>
<evidence type="ECO:0000256" key="5">
    <source>
        <dbReference type="ARBA" id="ARBA00022771"/>
    </source>
</evidence>
<keyword evidence="5" id="KW-0863">Zinc-finger</keyword>
<evidence type="ECO:0000259" key="11">
    <source>
        <dbReference type="PROSITE" id="PS51163"/>
    </source>
</evidence>
<keyword evidence="9" id="KW-0378">Hydrolase</keyword>
<dbReference type="PROSITE" id="PS51163">
    <property type="entry name" value="YRDC"/>
    <property type="match status" value="1"/>
</dbReference>
<evidence type="ECO:0000313" key="12">
    <source>
        <dbReference type="EMBL" id="AKG92452.1"/>
    </source>
</evidence>
<dbReference type="InterPro" id="IPR017945">
    <property type="entry name" value="DHBP_synth_RibB-like_a/b_dom"/>
</dbReference>
<evidence type="ECO:0000256" key="4">
    <source>
        <dbReference type="ARBA" id="ARBA00022723"/>
    </source>
</evidence>
<dbReference type="PANTHER" id="PTHR42959">
    <property type="entry name" value="CARBAMOYLTRANSFERASE"/>
    <property type="match status" value="1"/>
</dbReference>
<name>A0A0F7IFX5_9EURY</name>
<keyword evidence="4" id="KW-0479">Metal-binding</keyword>
<reference evidence="12 13" key="1">
    <citation type="submission" date="2015-04" db="EMBL/GenBank/DDBJ databases">
        <title>The complete genome sequence of the hyperthermophilic, obligate iron-reducing archaeon Geoglobus ahangari strain 234T.</title>
        <authorList>
            <person name="Manzella M.P."/>
            <person name="Holmes D.E."/>
            <person name="Rocheleau J.M."/>
            <person name="Chung A."/>
            <person name="Reguera G."/>
            <person name="Kashefi K."/>
        </authorList>
    </citation>
    <scope>NUCLEOTIDE SEQUENCE [LARGE SCALE GENOMIC DNA]</scope>
    <source>
        <strain evidence="12 13">234</strain>
    </source>
</reference>
<dbReference type="InterPro" id="IPR001792">
    <property type="entry name" value="Acylphosphatase-like_dom"/>
</dbReference>
<evidence type="ECO:0000256" key="9">
    <source>
        <dbReference type="PROSITE-ProRule" id="PRU00520"/>
    </source>
</evidence>
<dbReference type="Pfam" id="PF00708">
    <property type="entry name" value="Acylphosphatase"/>
    <property type="match status" value="1"/>
</dbReference>
<comment type="catalytic activity">
    <reaction evidence="9">
        <text>an acyl phosphate + H2O = a carboxylate + phosphate + H(+)</text>
        <dbReference type="Rhea" id="RHEA:14965"/>
        <dbReference type="ChEBI" id="CHEBI:15377"/>
        <dbReference type="ChEBI" id="CHEBI:15378"/>
        <dbReference type="ChEBI" id="CHEBI:29067"/>
        <dbReference type="ChEBI" id="CHEBI:43474"/>
        <dbReference type="ChEBI" id="CHEBI:59918"/>
        <dbReference type="EC" id="3.6.1.7"/>
    </reaction>
</comment>
<feature type="active site" evidence="9">
    <location>
        <position position="36"/>
    </location>
</feature>
<dbReference type="Gene3D" id="3.30.420.360">
    <property type="match status" value="1"/>
</dbReference>
<dbReference type="PROSITE" id="PS00150">
    <property type="entry name" value="ACYLPHOSPHATASE_1"/>
    <property type="match status" value="1"/>
</dbReference>
<dbReference type="SUPFAM" id="SSF55821">
    <property type="entry name" value="YrdC/RibB"/>
    <property type="match status" value="1"/>
</dbReference>
<sequence length="751" mass="84067">MIVYRITVTGRVQGVGFRPFIYRLATSMGLRGYVKNVGDGTVEIVVDGSAERFVERMRGEKPPMAVIERVVIEEFGPAEEFSGFSIIESGGKSGLFSLPPPDFAVCERCLKEVFDPANRRHLYPFTTCTDCGQRFSVSFRLPFDRENTTMSAFPLCEDCQREYDDPGDRRYYAQSIACPKCGPRYFLHPHGAEGVEAIRLAARILDEGGIVAVKGIGGYHIACLTDDGVVERLRKLLKRPQQPFAVMVRDLDAAGRYAHIGDLERAELESYVRPIVVLRKKKELHQVAPHLDTVGIMLPYTALHAILFSFLEADALVMTSANLPGEPMAIEWPDVECDAVLHHNLRIHNRVDDSVVKVVNGRRMIIRRSRGFVPTPIPVGVEREAIALGAELYNSVAVLKDGKAIPSQYIGNTSNFRTFSEFFKRAVDFWIEYLDVRPEYVVRDLHPLYNTSSYADELAGRMDARVISVQHHLAHALSVMAERGIDEAVAIAVDGAGFGADGTIWGGEVLHVNANEGVFERVARMERIKLLGGDLSTAYPLRTLFSIIYEHTGSWELLEDYSKYLRENESFELMEMQFRRNLNVAPASSAGRYMDAISAMLEVCFERTYEGEPAMKVESVARRGEQIYEPEIGESFEPSTFSFDGRELGKGHVRVLEFGSVFVDSLERYRAGEDRGVVAWRLIDYLAMCFAEVVRDFDLPVVLSGGVAFNTHFSRSLAERVDYLTNELVPAGDNGISLGQIYALKSLEVLE</sequence>
<dbReference type="PANTHER" id="PTHR42959:SF1">
    <property type="entry name" value="CARBAMOYLTRANSFERASE HYPF"/>
    <property type="match status" value="1"/>
</dbReference>
<dbReference type="InterPro" id="IPR011125">
    <property type="entry name" value="Znf_HypF"/>
</dbReference>
<proteinExistence type="inferred from homology"/>
<dbReference type="Proteomes" id="UP000034723">
    <property type="component" value="Chromosome"/>
</dbReference>
<comment type="similarity">
    <text evidence="2 8">Belongs to the carbamoyltransferase HypF family.</text>
</comment>
<dbReference type="InterPro" id="IPR036046">
    <property type="entry name" value="Acylphosphatase-like_dom_sf"/>
</dbReference>
<comment type="pathway">
    <text evidence="1">Protein modification; [NiFe] hydrogenase maturation.</text>
</comment>
<organism evidence="12 13">
    <name type="scientific">Geoglobus ahangari</name>
    <dbReference type="NCBI Taxonomy" id="113653"/>
    <lineage>
        <taxon>Archaea</taxon>
        <taxon>Methanobacteriati</taxon>
        <taxon>Methanobacteriota</taxon>
        <taxon>Archaeoglobi</taxon>
        <taxon>Archaeoglobales</taxon>
        <taxon>Archaeoglobaceae</taxon>
        <taxon>Geoglobus</taxon>
    </lineage>
</organism>
<dbReference type="GO" id="GO:0051604">
    <property type="term" value="P:protein maturation"/>
    <property type="evidence" value="ECO:0007669"/>
    <property type="project" value="TreeGrafter"/>
</dbReference>
<dbReference type="InterPro" id="IPR055128">
    <property type="entry name" value="HypF_C_2"/>
</dbReference>
<keyword evidence="6" id="KW-0862">Zinc</keyword>
<dbReference type="PROSITE" id="PS00151">
    <property type="entry name" value="ACYLPHOSPHATASE_2"/>
    <property type="match status" value="1"/>
</dbReference>
<accession>A0A0F7IFX5</accession>
<dbReference type="STRING" id="113653.GAH_00191"/>
<dbReference type="GO" id="GO:0016874">
    <property type="term" value="F:ligase activity"/>
    <property type="evidence" value="ECO:0007669"/>
    <property type="project" value="UniProtKB-UniRule"/>
</dbReference>
<gene>
    <name evidence="12" type="ORF">GAH_00191</name>
</gene>
<feature type="domain" description="YrdC-like" evidence="11">
    <location>
        <begin position="195"/>
        <end position="371"/>
    </location>
</feature>
<dbReference type="PIRSF" id="PIRSF006256">
    <property type="entry name" value="CMPcnvr_hdrg_mat"/>
    <property type="match status" value="1"/>
</dbReference>
<dbReference type="EMBL" id="CP011267">
    <property type="protein sequence ID" value="AKG92452.1"/>
    <property type="molecule type" value="Genomic_DNA"/>
</dbReference>
<dbReference type="Gene3D" id="3.30.110.120">
    <property type="match status" value="1"/>
</dbReference>
<dbReference type="EC" id="6.2.-.-" evidence="8"/>